<dbReference type="AlphaFoldDB" id="A0A366E9Z4"/>
<keyword evidence="1" id="KW-0732">Signal</keyword>
<reference evidence="2 3" key="1">
    <citation type="submission" date="2018-06" db="EMBL/GenBank/DDBJ databases">
        <title>Genomic Encyclopedia of Type Strains, Phase IV (KMG-IV): sequencing the most valuable type-strain genomes for metagenomic binning, comparative biology and taxonomic classification.</title>
        <authorList>
            <person name="Goeker M."/>
        </authorList>
    </citation>
    <scope>NUCLEOTIDE SEQUENCE [LARGE SCALE GENOMIC DNA]</scope>
    <source>
        <strain evidence="2 3">DSM 25619</strain>
    </source>
</reference>
<dbReference type="PANTHER" id="PTHR45985:SF3">
    <property type="entry name" value="CHITIN DEACETYLASE-LIKE 4"/>
    <property type="match status" value="1"/>
</dbReference>
<accession>A0A366E9Z4</accession>
<name>A0A366E9Z4_9HYPH</name>
<organism evidence="2 3">
    <name type="scientific">Pseudochrobactrum asaccharolyticum</name>
    <dbReference type="NCBI Taxonomy" id="354351"/>
    <lineage>
        <taxon>Bacteria</taxon>
        <taxon>Pseudomonadati</taxon>
        <taxon>Pseudomonadota</taxon>
        <taxon>Alphaproteobacteria</taxon>
        <taxon>Hyphomicrobiales</taxon>
        <taxon>Brucellaceae</taxon>
        <taxon>Pseudochrobactrum</taxon>
    </lineage>
</organism>
<evidence type="ECO:0000313" key="2">
    <source>
        <dbReference type="EMBL" id="RBO98589.1"/>
    </source>
</evidence>
<feature type="chain" id="PRO_5016810045" evidence="1">
    <location>
        <begin position="22"/>
        <end position="339"/>
    </location>
</feature>
<protein>
    <submittedName>
        <fullName evidence="2">Uncharacterized protein</fullName>
    </submittedName>
</protein>
<dbReference type="EMBL" id="QNRH01000001">
    <property type="protein sequence ID" value="RBO98589.1"/>
    <property type="molecule type" value="Genomic_DNA"/>
</dbReference>
<evidence type="ECO:0000256" key="1">
    <source>
        <dbReference type="SAM" id="SignalP"/>
    </source>
</evidence>
<evidence type="ECO:0000313" key="3">
    <source>
        <dbReference type="Proteomes" id="UP000252893"/>
    </source>
</evidence>
<dbReference type="PANTHER" id="PTHR45985">
    <property type="match status" value="1"/>
</dbReference>
<dbReference type="InterPro" id="IPR052740">
    <property type="entry name" value="CE4"/>
</dbReference>
<dbReference type="GO" id="GO:0005975">
    <property type="term" value="P:carbohydrate metabolic process"/>
    <property type="evidence" value="ECO:0007669"/>
    <property type="project" value="InterPro"/>
</dbReference>
<sequence length="339" mass="38058">MQKLIAAGFAASLCFATTAQAMPDVAATPPQKTETPDSRPKQVVIISFDGAHDNKLWQRSRALGQETGARFTYFLSCVFYLERADRTQYQPPRMKAGRSNVGFAQDKAEIATRLDQVWKANLEGHEIASHGCGHFDGKDWTAKEWAQEIQAFRNIVGNAWKANKIDGEPEGWKNLVYNKITGFRAPYLSDDKPVQTALRDSGYAYQASGVTSGPELPKNFAGLKSFGLPLIPEGPSARPVIAMDYNLYVRHSGGKEKPEQAAQFEQRSYDAFMNAFNKQYNGQRIPLQMGFHFVLMNNGAYWNALERFARDVCKRDDVRCVSYHDYLAEPELNKRPAAL</sequence>
<dbReference type="InterPro" id="IPR011330">
    <property type="entry name" value="Glyco_hydro/deAcase_b/a-brl"/>
</dbReference>
<dbReference type="OrthoDB" id="438898at2"/>
<dbReference type="Gene3D" id="3.20.20.370">
    <property type="entry name" value="Glycoside hydrolase/deacetylase"/>
    <property type="match status" value="1"/>
</dbReference>
<comment type="caution">
    <text evidence="2">The sequence shown here is derived from an EMBL/GenBank/DDBJ whole genome shotgun (WGS) entry which is preliminary data.</text>
</comment>
<dbReference type="SUPFAM" id="SSF88713">
    <property type="entry name" value="Glycoside hydrolase/deacetylase"/>
    <property type="match status" value="1"/>
</dbReference>
<keyword evidence="3" id="KW-1185">Reference proteome</keyword>
<dbReference type="RefSeq" id="WP_113942540.1">
    <property type="nucleotide sequence ID" value="NZ_JBHEEG010000003.1"/>
</dbReference>
<dbReference type="Proteomes" id="UP000252893">
    <property type="component" value="Unassembled WGS sequence"/>
</dbReference>
<feature type="signal peptide" evidence="1">
    <location>
        <begin position="1"/>
        <end position="21"/>
    </location>
</feature>
<gene>
    <name evidence="2" type="ORF">DFR47_101188</name>
</gene>
<proteinExistence type="predicted"/>